<feature type="domain" description="Cobalamin-independent methionine synthase MetE C-terminal/archaeal" evidence="2">
    <location>
        <begin position="187"/>
        <end position="360"/>
    </location>
</feature>
<evidence type="ECO:0000313" key="3">
    <source>
        <dbReference type="EMBL" id="CCG03487.1"/>
    </source>
</evidence>
<dbReference type="InterPro" id="IPR038071">
    <property type="entry name" value="UROD/MetE-like_sf"/>
</dbReference>
<dbReference type="Proteomes" id="UP000007517">
    <property type="component" value="Chromosome"/>
</dbReference>
<dbReference type="KEGG" id="bsd:BLASA_2610"/>
<reference evidence="4" key="2">
    <citation type="submission" date="2012-02" db="EMBL/GenBank/DDBJ databases">
        <title>Complete genome sequence of Blastococcus saxobsidens strain DD2.</title>
        <authorList>
            <person name="Genoscope."/>
        </authorList>
    </citation>
    <scope>NUCLEOTIDE SEQUENCE [LARGE SCALE GENOMIC DNA]</scope>
    <source>
        <strain evidence="4">DD2</strain>
    </source>
</reference>
<dbReference type="Gene3D" id="3.20.20.210">
    <property type="match status" value="1"/>
</dbReference>
<reference evidence="3 4" key="1">
    <citation type="journal article" date="2012" name="J. Bacteriol.">
        <title>Genome Sequence of Blastococcus saxobsidens DD2, a Stone-Inhabiting Bacterium.</title>
        <authorList>
            <person name="Chouaia B."/>
            <person name="Crotti E."/>
            <person name="Brusetti L."/>
            <person name="Daffonchio D."/>
            <person name="Essoussi I."/>
            <person name="Nouioui I."/>
            <person name="Sbissi I."/>
            <person name="Ghodhbane-Gtari F."/>
            <person name="Gtari M."/>
            <person name="Vacherie B."/>
            <person name="Barbe V."/>
            <person name="Medigue C."/>
            <person name="Gury J."/>
            <person name="Pujic P."/>
            <person name="Normand P."/>
        </authorList>
    </citation>
    <scope>NUCLEOTIDE SEQUENCE [LARGE SCALE GENOMIC DNA]</scope>
    <source>
        <strain evidence="3 4">DD2</strain>
    </source>
</reference>
<proteinExistence type="predicted"/>
<dbReference type="SUPFAM" id="SSF51726">
    <property type="entry name" value="UROD/MetE-like"/>
    <property type="match status" value="1"/>
</dbReference>
<evidence type="ECO:0000259" key="2">
    <source>
        <dbReference type="Pfam" id="PF01717"/>
    </source>
</evidence>
<dbReference type="RefSeq" id="WP_014376370.1">
    <property type="nucleotide sequence ID" value="NC_016943.1"/>
</dbReference>
<dbReference type="eggNOG" id="COG0620">
    <property type="taxonomic scope" value="Bacteria"/>
</dbReference>
<accession>H6RIU5</accession>
<dbReference type="HOGENOM" id="CLU_058877_0_0_11"/>
<evidence type="ECO:0000256" key="1">
    <source>
        <dbReference type="SAM" id="MobiDB-lite"/>
    </source>
</evidence>
<name>H6RIU5_BLASD</name>
<dbReference type="PANTHER" id="PTHR43844">
    <property type="entry name" value="METHIONINE SYNTHASE"/>
    <property type="match status" value="1"/>
</dbReference>
<dbReference type="EMBL" id="FO117623">
    <property type="protein sequence ID" value="CCG03487.1"/>
    <property type="molecule type" value="Genomic_DNA"/>
</dbReference>
<dbReference type="STRING" id="1146883.BLASA_2610"/>
<evidence type="ECO:0000313" key="4">
    <source>
        <dbReference type="Proteomes" id="UP000007517"/>
    </source>
</evidence>
<dbReference type="OrthoDB" id="6430685at2"/>
<dbReference type="GO" id="GO:0003871">
    <property type="term" value="F:5-methyltetrahydropteroyltriglutamate-homocysteine S-methyltransferase activity"/>
    <property type="evidence" value="ECO:0007669"/>
    <property type="project" value="InterPro"/>
</dbReference>
<dbReference type="GO" id="GO:0009086">
    <property type="term" value="P:methionine biosynthetic process"/>
    <property type="evidence" value="ECO:0007669"/>
    <property type="project" value="InterPro"/>
</dbReference>
<dbReference type="InterPro" id="IPR002629">
    <property type="entry name" value="Met_Synth_C/arc"/>
</dbReference>
<dbReference type="PANTHER" id="PTHR43844:SF1">
    <property type="entry name" value="METHIONINE SYNTHASE"/>
    <property type="match status" value="1"/>
</dbReference>
<gene>
    <name evidence="3" type="ordered locus">BLASA_2610</name>
</gene>
<dbReference type="CDD" id="cd03311">
    <property type="entry name" value="CIMS_C_terminal_like"/>
    <property type="match status" value="1"/>
</dbReference>
<dbReference type="Pfam" id="PF01717">
    <property type="entry name" value="Meth_synt_2"/>
    <property type="match status" value="1"/>
</dbReference>
<dbReference type="NCBIfam" id="NF005085">
    <property type="entry name" value="PRK06520.1"/>
    <property type="match status" value="1"/>
</dbReference>
<dbReference type="AlphaFoldDB" id="H6RIU5"/>
<protein>
    <submittedName>
        <fullName evidence="3">Methionine synthase II (Cobalamin-independent)</fullName>
    </submittedName>
</protein>
<organism evidence="3 4">
    <name type="scientific">Blastococcus saxobsidens (strain DD2)</name>
    <dbReference type="NCBI Taxonomy" id="1146883"/>
    <lineage>
        <taxon>Bacteria</taxon>
        <taxon>Bacillati</taxon>
        <taxon>Actinomycetota</taxon>
        <taxon>Actinomycetes</taxon>
        <taxon>Geodermatophilales</taxon>
        <taxon>Geodermatophilaceae</taxon>
        <taxon>Blastococcus</taxon>
    </lineage>
</organism>
<dbReference type="GO" id="GO:0008270">
    <property type="term" value="F:zinc ion binding"/>
    <property type="evidence" value="ECO:0007669"/>
    <property type="project" value="InterPro"/>
</dbReference>
<feature type="region of interest" description="Disordered" evidence="1">
    <location>
        <begin position="1"/>
        <end position="25"/>
    </location>
</feature>
<keyword evidence="4" id="KW-1185">Reference proteome</keyword>
<sequence>MSGPTHRPGTDQAPADRSGPPFRADHVGSLLRPERLLRARADRASGRIDDAELRVVEDDAIADAVRMQRDLGLRTATDGEFRRATWHMDFIYAISGIRRVEGEGRPVHFKNADGSIDWAPAGLHVDGPLAIEEPIFGDHVDFLRSVASPEQTPKLTIPSPSMVHYRGGAASIDPQVYPDEDAFWAALSAAYASQIRSVAALGCTYLQLDDTSLAYLNDPAQRAEIAAQGRDAEHLHERYIRQVNAALAGRPEGLAVTTHLCRGNFRSSWVAEGGYDFVAESLFGGLEVDGFFLEYDDARSGGFEPLRFVPPGKRVVLGLVTTKRAELERKDDLKRRIDEAARYVPLEQLCLSPQCGFSSTVEGNALTLDDQRAKLELVVETAAEVWG</sequence>